<sequence length="188" mass="21589">MPFPDSSATSPLLTRYQASPDPNNKTTTLLNPEDAERIQNSASILLRRLRYTFSFNDTDARKWKLADVYKDGVFRQALYIRSLVPNATRPEINFGAAENAGIIMALQHELRGPRVFLGKGPLMVESTLEWHELEFRFLIWTGRDGYERHRISYVDMELGKDKKEFGYEGDGGRESSWQAYLSTSRNGY</sequence>
<evidence type="ECO:0000313" key="3">
    <source>
        <dbReference type="Proteomes" id="UP001140513"/>
    </source>
</evidence>
<proteinExistence type="predicted"/>
<dbReference type="EMBL" id="JAPEUX010000009">
    <property type="protein sequence ID" value="KAJ4345546.1"/>
    <property type="molecule type" value="Genomic_DNA"/>
</dbReference>
<dbReference type="Proteomes" id="UP001140513">
    <property type="component" value="Unassembled WGS sequence"/>
</dbReference>
<name>A0A9W8XAH7_9PLEO</name>
<dbReference type="RefSeq" id="XP_056065710.1">
    <property type="nucleotide sequence ID" value="XM_056220407.1"/>
</dbReference>
<keyword evidence="3" id="KW-1185">Reference proteome</keyword>
<accession>A0A9W8XAH7</accession>
<reference evidence="2" key="1">
    <citation type="submission" date="2022-10" db="EMBL/GenBank/DDBJ databases">
        <title>Tapping the CABI collections for fungal endophytes: first genome assemblies for Collariella, Neodidymelliopsis, Ascochyta clinopodiicola, Didymella pomorum, Didymosphaeria variabile, Neocosmospora piperis and Neocucurbitaria cava.</title>
        <authorList>
            <person name="Hill R."/>
        </authorList>
    </citation>
    <scope>NUCLEOTIDE SEQUENCE</scope>
    <source>
        <strain evidence="2">IMI 356815</strain>
    </source>
</reference>
<gene>
    <name evidence="2" type="ORF">N0V89_011679</name>
</gene>
<comment type="caution">
    <text evidence="2">The sequence shown here is derived from an EMBL/GenBank/DDBJ whole genome shotgun (WGS) entry which is preliminary data.</text>
</comment>
<protein>
    <submittedName>
        <fullName evidence="2">Uncharacterized protein</fullName>
    </submittedName>
</protein>
<evidence type="ECO:0000256" key="1">
    <source>
        <dbReference type="SAM" id="MobiDB-lite"/>
    </source>
</evidence>
<organism evidence="2 3">
    <name type="scientific">Didymosphaeria variabile</name>
    <dbReference type="NCBI Taxonomy" id="1932322"/>
    <lineage>
        <taxon>Eukaryota</taxon>
        <taxon>Fungi</taxon>
        <taxon>Dikarya</taxon>
        <taxon>Ascomycota</taxon>
        <taxon>Pezizomycotina</taxon>
        <taxon>Dothideomycetes</taxon>
        <taxon>Pleosporomycetidae</taxon>
        <taxon>Pleosporales</taxon>
        <taxon>Massarineae</taxon>
        <taxon>Didymosphaeriaceae</taxon>
        <taxon>Didymosphaeria</taxon>
    </lineage>
</organism>
<feature type="region of interest" description="Disordered" evidence="1">
    <location>
        <begin position="1"/>
        <end position="29"/>
    </location>
</feature>
<dbReference type="GeneID" id="80915209"/>
<dbReference type="AlphaFoldDB" id="A0A9W8XAH7"/>
<evidence type="ECO:0000313" key="2">
    <source>
        <dbReference type="EMBL" id="KAJ4345546.1"/>
    </source>
</evidence>